<evidence type="ECO:0000256" key="7">
    <source>
        <dbReference type="ARBA" id="ARBA00022946"/>
    </source>
</evidence>
<feature type="domain" description="Fungal lipase-type" evidence="11">
    <location>
        <begin position="225"/>
        <end position="374"/>
    </location>
</feature>
<dbReference type="OrthoDB" id="426718at2759"/>
<dbReference type="GO" id="GO:0008970">
    <property type="term" value="F:phospholipase A1 activity"/>
    <property type="evidence" value="ECO:0007669"/>
    <property type="project" value="UniProtKB-ARBA"/>
</dbReference>
<evidence type="ECO:0000256" key="4">
    <source>
        <dbReference type="ARBA" id="ARBA00022528"/>
    </source>
</evidence>
<dbReference type="Proteomes" id="UP000233837">
    <property type="component" value="Unassembled WGS sequence"/>
</dbReference>
<keyword evidence="4" id="KW-0150">Chloroplast</keyword>
<comment type="similarity">
    <text evidence="3">Belongs to the AB hydrolase superfamily. Lipase family.</text>
</comment>
<keyword evidence="13" id="KW-1185">Reference proteome</keyword>
<reference evidence="12 13" key="1">
    <citation type="journal article" date="2016" name="Sci. Rep.">
        <title>The Dendrobium catenatum Lindl. genome sequence provides insights into polysaccharide synthase, floral development and adaptive evolution.</title>
        <authorList>
            <person name="Zhang G.Q."/>
            <person name="Xu Q."/>
            <person name="Bian C."/>
            <person name="Tsai W.C."/>
            <person name="Yeh C.M."/>
            <person name="Liu K.W."/>
            <person name="Yoshida K."/>
            <person name="Zhang L.S."/>
            <person name="Chang S.B."/>
            <person name="Chen F."/>
            <person name="Shi Y."/>
            <person name="Su Y.Y."/>
            <person name="Zhang Y.Q."/>
            <person name="Chen L.J."/>
            <person name="Yin Y."/>
            <person name="Lin M."/>
            <person name="Huang H."/>
            <person name="Deng H."/>
            <person name="Wang Z.W."/>
            <person name="Zhu S.L."/>
            <person name="Zhao X."/>
            <person name="Deng C."/>
            <person name="Niu S.C."/>
            <person name="Huang J."/>
            <person name="Wang M."/>
            <person name="Liu G.H."/>
            <person name="Yang H.J."/>
            <person name="Xiao X.J."/>
            <person name="Hsiao Y.Y."/>
            <person name="Wu W.L."/>
            <person name="Chen Y.Y."/>
            <person name="Mitsuda N."/>
            <person name="Ohme-Takagi M."/>
            <person name="Luo Y.B."/>
            <person name="Van de Peer Y."/>
            <person name="Liu Z.J."/>
        </authorList>
    </citation>
    <scope>NUCLEOTIDE SEQUENCE [LARGE SCALE GENOMIC DNA]</scope>
    <source>
        <tissue evidence="12">The whole plant</tissue>
    </source>
</reference>
<keyword evidence="6" id="KW-0378">Hydrolase</keyword>
<gene>
    <name evidence="12" type="ORF">MA16_Dca009330</name>
</gene>
<keyword evidence="7" id="KW-0809">Transit peptide</keyword>
<evidence type="ECO:0000313" key="12">
    <source>
        <dbReference type="EMBL" id="PKU87182.1"/>
    </source>
</evidence>
<dbReference type="GO" id="GO:0016042">
    <property type="term" value="P:lipid catabolic process"/>
    <property type="evidence" value="ECO:0007669"/>
    <property type="project" value="UniProtKB-KW"/>
</dbReference>
<evidence type="ECO:0000256" key="8">
    <source>
        <dbReference type="ARBA" id="ARBA00022963"/>
    </source>
</evidence>
<comment type="function">
    <text evidence="1">Acylhydrolase that catalyzes the hydrolysis of phospholipids at the sn-1 position.</text>
</comment>
<feature type="region of interest" description="Disordered" evidence="10">
    <location>
        <begin position="27"/>
        <end position="48"/>
    </location>
</feature>
<dbReference type="InterPro" id="IPR002921">
    <property type="entry name" value="Fungal_lipase-type"/>
</dbReference>
<evidence type="ECO:0000313" key="13">
    <source>
        <dbReference type="Proteomes" id="UP000233837"/>
    </source>
</evidence>
<dbReference type="PANTHER" id="PTHR31403">
    <property type="entry name" value="PHOSPHOLIPASE A1-IBETA2, CHLOROPLASTIC"/>
    <property type="match status" value="1"/>
</dbReference>
<dbReference type="FunFam" id="3.40.50.1820:FF:000065">
    <property type="entry name" value="Phospholipase A1-II 3"/>
    <property type="match status" value="1"/>
</dbReference>
<dbReference type="EMBL" id="KZ501892">
    <property type="protein sequence ID" value="PKU87182.1"/>
    <property type="molecule type" value="Genomic_DNA"/>
</dbReference>
<dbReference type="Pfam" id="PF01764">
    <property type="entry name" value="Lipase_3"/>
    <property type="match status" value="1"/>
</dbReference>
<proteinExistence type="inferred from homology"/>
<evidence type="ECO:0000256" key="2">
    <source>
        <dbReference type="ARBA" id="ARBA00004229"/>
    </source>
</evidence>
<evidence type="ECO:0000256" key="9">
    <source>
        <dbReference type="ARBA" id="ARBA00023098"/>
    </source>
</evidence>
<reference evidence="12 13" key="2">
    <citation type="journal article" date="2017" name="Nature">
        <title>The Apostasia genome and the evolution of orchids.</title>
        <authorList>
            <person name="Zhang G.Q."/>
            <person name="Liu K.W."/>
            <person name="Li Z."/>
            <person name="Lohaus R."/>
            <person name="Hsiao Y.Y."/>
            <person name="Niu S.C."/>
            <person name="Wang J.Y."/>
            <person name="Lin Y.C."/>
            <person name="Xu Q."/>
            <person name="Chen L.J."/>
            <person name="Yoshida K."/>
            <person name="Fujiwara S."/>
            <person name="Wang Z.W."/>
            <person name="Zhang Y.Q."/>
            <person name="Mitsuda N."/>
            <person name="Wang M."/>
            <person name="Liu G.H."/>
            <person name="Pecoraro L."/>
            <person name="Huang H.X."/>
            <person name="Xiao X.J."/>
            <person name="Lin M."/>
            <person name="Wu X.Y."/>
            <person name="Wu W.L."/>
            <person name="Chen Y.Y."/>
            <person name="Chang S.B."/>
            <person name="Sakamoto S."/>
            <person name="Ohme-Takagi M."/>
            <person name="Yagi M."/>
            <person name="Zeng S.J."/>
            <person name="Shen C.Y."/>
            <person name="Yeh C.M."/>
            <person name="Luo Y.B."/>
            <person name="Tsai W.C."/>
            <person name="Van de Peer Y."/>
            <person name="Liu Z.J."/>
        </authorList>
    </citation>
    <scope>NUCLEOTIDE SEQUENCE [LARGE SCALE GENOMIC DNA]</scope>
    <source>
        <tissue evidence="12">The whole plant</tissue>
    </source>
</reference>
<keyword evidence="9" id="KW-0443">Lipid metabolism</keyword>
<keyword evidence="8" id="KW-0442">Lipid degradation</keyword>
<evidence type="ECO:0000256" key="1">
    <source>
        <dbReference type="ARBA" id="ARBA00003523"/>
    </source>
</evidence>
<keyword evidence="5" id="KW-0934">Plastid</keyword>
<name>A0A2I0XGZ6_9ASPA</name>
<evidence type="ECO:0000256" key="5">
    <source>
        <dbReference type="ARBA" id="ARBA00022640"/>
    </source>
</evidence>
<dbReference type="GO" id="GO:0009507">
    <property type="term" value="C:chloroplast"/>
    <property type="evidence" value="ECO:0007669"/>
    <property type="project" value="UniProtKB-SubCell"/>
</dbReference>
<feature type="compositionally biased region" description="Polar residues" evidence="10">
    <location>
        <begin position="29"/>
        <end position="40"/>
    </location>
</feature>
<comment type="subcellular location">
    <subcellularLocation>
        <location evidence="2">Plastid</location>
        <location evidence="2">Chloroplast</location>
    </subcellularLocation>
</comment>
<evidence type="ECO:0000259" key="11">
    <source>
        <dbReference type="Pfam" id="PF01764"/>
    </source>
</evidence>
<dbReference type="STRING" id="906689.A0A2I0XGZ6"/>
<evidence type="ECO:0000256" key="10">
    <source>
        <dbReference type="SAM" id="MobiDB-lite"/>
    </source>
</evidence>
<accession>A0A2I0XGZ6</accession>
<dbReference type="PANTHER" id="PTHR31403:SF11">
    <property type="entry name" value="OS12G0614500 PROTEIN"/>
    <property type="match status" value="1"/>
</dbReference>
<evidence type="ECO:0000256" key="3">
    <source>
        <dbReference type="ARBA" id="ARBA00010701"/>
    </source>
</evidence>
<dbReference type="AlphaFoldDB" id="A0A2I0XGZ6"/>
<dbReference type="CDD" id="cd00519">
    <property type="entry name" value="Lipase_3"/>
    <property type="match status" value="1"/>
</dbReference>
<evidence type="ECO:0000256" key="6">
    <source>
        <dbReference type="ARBA" id="ARBA00022801"/>
    </source>
</evidence>
<organism evidence="12 13">
    <name type="scientific">Dendrobium catenatum</name>
    <dbReference type="NCBI Taxonomy" id="906689"/>
    <lineage>
        <taxon>Eukaryota</taxon>
        <taxon>Viridiplantae</taxon>
        <taxon>Streptophyta</taxon>
        <taxon>Embryophyta</taxon>
        <taxon>Tracheophyta</taxon>
        <taxon>Spermatophyta</taxon>
        <taxon>Magnoliopsida</taxon>
        <taxon>Liliopsida</taxon>
        <taxon>Asparagales</taxon>
        <taxon>Orchidaceae</taxon>
        <taxon>Epidendroideae</taxon>
        <taxon>Malaxideae</taxon>
        <taxon>Dendrobiinae</taxon>
        <taxon>Dendrobium</taxon>
    </lineage>
</organism>
<dbReference type="SUPFAM" id="SSF53474">
    <property type="entry name" value="alpha/beta-Hydrolases"/>
    <property type="match status" value="1"/>
</dbReference>
<dbReference type="Gene3D" id="3.40.50.1820">
    <property type="entry name" value="alpha/beta hydrolase"/>
    <property type="match status" value="1"/>
</dbReference>
<feature type="region of interest" description="Disordered" evidence="10">
    <location>
        <begin position="486"/>
        <end position="508"/>
    </location>
</feature>
<sequence length="508" mass="56692">MSIASFSAISSHELFIRRKRQFVTRAIQKPSTSTTSTEQLPIQPESDDHHSWRAISGGLNLPSTISNLLHLSAAPKALPVSFDHDQTPIFSPKEDICSLRSAIHGPVDWSPLLDPLHPSLRREILKYGEFAQATYDAFDNNPVSEYHGCSLYGRSRLVPLLGLSRHGYSVTKYLYATSHIDLPQWLLRPLLRSESRWCDESNWMGFVAVSGEAETRRIGLRDITVAWRGTVSPSEWLEDVQSRLEPLPCADDDGALVEKGFLSLYTSRSQSSRFTHSSASEQVMRELLRLVEFYKNKGEEVSVTITGHSLGGALALLNAAEAVSLLPADVRITVISFGAPRVGNQVFGDMLKRRGVKVLRVVTKQDVVPKVPGVVFNEGRKGKGWEWVYTHVGDELTLDVGASPYLKRGVVDIAGFHALETYLHLVDGFERAECRFRAGARRDVALVNKATGLLREELRIPACWYQPENKGMVRNEFGRWVLPRRDPEDIPSPCAEEKLIPSSSSSYS</sequence>
<protein>
    <submittedName>
        <fullName evidence="12">Phospholipase A1-Igamma2, chloroplastic</fullName>
    </submittedName>
</protein>
<dbReference type="InterPro" id="IPR029058">
    <property type="entry name" value="AB_hydrolase_fold"/>
</dbReference>